<evidence type="ECO:0000313" key="2">
    <source>
        <dbReference type="EMBL" id="MET9848270.1"/>
    </source>
</evidence>
<dbReference type="RefSeq" id="WP_355400026.1">
    <property type="nucleotide sequence ID" value="NZ_JBEXPZ010000038.1"/>
</dbReference>
<dbReference type="Proteomes" id="UP001550210">
    <property type="component" value="Unassembled WGS sequence"/>
</dbReference>
<evidence type="ECO:0000256" key="1">
    <source>
        <dbReference type="SAM" id="MobiDB-lite"/>
    </source>
</evidence>
<dbReference type="EMBL" id="JBEXPZ010000038">
    <property type="protein sequence ID" value="MET9848270.1"/>
    <property type="molecule type" value="Genomic_DNA"/>
</dbReference>
<accession>A0ABV2V5I3</accession>
<evidence type="ECO:0008006" key="4">
    <source>
        <dbReference type="Google" id="ProtNLM"/>
    </source>
</evidence>
<keyword evidence="3" id="KW-1185">Reference proteome</keyword>
<name>A0ABV2V5I3_9ACTN</name>
<evidence type="ECO:0000313" key="3">
    <source>
        <dbReference type="Proteomes" id="UP001550210"/>
    </source>
</evidence>
<organism evidence="2 3">
    <name type="scientific">Streptomyces ossamyceticus</name>
    <dbReference type="NCBI Taxonomy" id="249581"/>
    <lineage>
        <taxon>Bacteria</taxon>
        <taxon>Bacillati</taxon>
        <taxon>Actinomycetota</taxon>
        <taxon>Actinomycetes</taxon>
        <taxon>Kitasatosporales</taxon>
        <taxon>Streptomycetaceae</taxon>
        <taxon>Streptomyces</taxon>
    </lineage>
</organism>
<sequence length="46" mass="5037">MTTSHGRPAAGHQAEGVRPEIRDSTDTHSRLVNTIVRVVFIILILA</sequence>
<feature type="region of interest" description="Disordered" evidence="1">
    <location>
        <begin position="1"/>
        <end position="24"/>
    </location>
</feature>
<comment type="caution">
    <text evidence="2">The sequence shown here is derived from an EMBL/GenBank/DDBJ whole genome shotgun (WGS) entry which is preliminary data.</text>
</comment>
<proteinExistence type="predicted"/>
<feature type="compositionally biased region" description="Basic and acidic residues" evidence="1">
    <location>
        <begin position="15"/>
        <end position="24"/>
    </location>
</feature>
<protein>
    <recommendedName>
        <fullName evidence="4">Flagellin-like protein</fullName>
    </recommendedName>
</protein>
<reference evidence="2 3" key="1">
    <citation type="submission" date="2024-06" db="EMBL/GenBank/DDBJ databases">
        <title>The Natural Products Discovery Center: Release of the First 8490 Sequenced Strains for Exploring Actinobacteria Biosynthetic Diversity.</title>
        <authorList>
            <person name="Kalkreuter E."/>
            <person name="Kautsar S.A."/>
            <person name="Yang D."/>
            <person name="Bader C.D."/>
            <person name="Teijaro C.N."/>
            <person name="Fluegel L."/>
            <person name="Davis C.M."/>
            <person name="Simpson J.R."/>
            <person name="Lauterbach L."/>
            <person name="Steele A.D."/>
            <person name="Gui C."/>
            <person name="Meng S."/>
            <person name="Li G."/>
            <person name="Viehrig K."/>
            <person name="Ye F."/>
            <person name="Su P."/>
            <person name="Kiefer A.F."/>
            <person name="Nichols A."/>
            <person name="Cepeda A.J."/>
            <person name="Yan W."/>
            <person name="Fan B."/>
            <person name="Jiang Y."/>
            <person name="Adhikari A."/>
            <person name="Zheng C.-J."/>
            <person name="Schuster L."/>
            <person name="Cowan T.M."/>
            <person name="Smanski M.J."/>
            <person name="Chevrette M.G."/>
            <person name="De Carvalho L.P.S."/>
            <person name="Shen B."/>
        </authorList>
    </citation>
    <scope>NUCLEOTIDE SEQUENCE [LARGE SCALE GENOMIC DNA]</scope>
    <source>
        <strain evidence="2 3">NPDC006434</strain>
    </source>
</reference>
<gene>
    <name evidence="2" type="ORF">ABZZ21_27765</name>
</gene>